<gene>
    <name evidence="12" type="ORF">A3224_02765</name>
</gene>
<dbReference type="Pfam" id="PF12019">
    <property type="entry name" value="GspH"/>
    <property type="match status" value="1"/>
</dbReference>
<dbReference type="Gene3D" id="3.55.40.10">
    <property type="entry name" value="minor pseudopilin epsh domain"/>
    <property type="match status" value="1"/>
</dbReference>
<comment type="similarity">
    <text evidence="9">Belongs to the GSP H family.</text>
</comment>
<dbReference type="GO" id="GO:0015628">
    <property type="term" value="P:protein secretion by the type II secretion system"/>
    <property type="evidence" value="ECO:0007669"/>
    <property type="project" value="InterPro"/>
</dbReference>
<evidence type="ECO:0000313" key="12">
    <source>
        <dbReference type="EMBL" id="AMX01646.1"/>
    </source>
</evidence>
<feature type="domain" description="General secretion pathway GspH" evidence="11">
    <location>
        <begin position="44"/>
        <end position="160"/>
    </location>
</feature>
<evidence type="ECO:0000313" key="13">
    <source>
        <dbReference type="Proteomes" id="UP000076077"/>
    </source>
</evidence>
<dbReference type="InterPro" id="IPR012902">
    <property type="entry name" value="N_methyl_site"/>
</dbReference>
<comment type="subcellular location">
    <subcellularLocation>
        <location evidence="1">Cell inner membrane</location>
        <topology evidence="1">Single-pass membrane protein</topology>
    </subcellularLocation>
</comment>
<keyword evidence="6" id="KW-0812">Transmembrane</keyword>
<dbReference type="InterPro" id="IPR022346">
    <property type="entry name" value="T2SS_GspH"/>
</dbReference>
<evidence type="ECO:0000256" key="10">
    <source>
        <dbReference type="ARBA" id="ARBA00030775"/>
    </source>
</evidence>
<dbReference type="GO" id="GO:0015627">
    <property type="term" value="C:type II protein secretion system complex"/>
    <property type="evidence" value="ECO:0007669"/>
    <property type="project" value="InterPro"/>
</dbReference>
<sequence>MKKSLGFTLIELLLSITILAIVASYALPTFSDLTRRYKSEAKGRELFELLILMRTKAYSEHKSYTLCPSENGSSCGKDWAYGAILFADNDRDGELDASEKIERTLSKLEDGATLSWNAFNNKGFITFRPNGTTPAQSGNFKYCPPGGEEKYGWFIILNTIGRPYFGKDRDGDGIVENGSGSPLTCDAKN</sequence>
<evidence type="ECO:0000256" key="6">
    <source>
        <dbReference type="ARBA" id="ARBA00022692"/>
    </source>
</evidence>
<reference evidence="13" key="1">
    <citation type="submission" date="2016-03" db="EMBL/GenBank/DDBJ databases">
        <authorList>
            <person name="Lee Y.-S."/>
            <person name="Choi Y.-L."/>
        </authorList>
    </citation>
    <scope>NUCLEOTIDE SEQUENCE [LARGE SCALE GENOMIC DNA]</scope>
    <source>
        <strain evidence="13">DAU221</strain>
    </source>
</reference>
<dbReference type="AlphaFoldDB" id="A0A143HJG8"/>
<dbReference type="InterPro" id="IPR045584">
    <property type="entry name" value="Pilin-like"/>
</dbReference>
<name>A0A143HJG8_MICTH</name>
<dbReference type="GO" id="GO:0005886">
    <property type="term" value="C:plasma membrane"/>
    <property type="evidence" value="ECO:0007669"/>
    <property type="project" value="UniProtKB-SubCell"/>
</dbReference>
<evidence type="ECO:0000256" key="7">
    <source>
        <dbReference type="ARBA" id="ARBA00022989"/>
    </source>
</evidence>
<evidence type="ECO:0000259" key="11">
    <source>
        <dbReference type="Pfam" id="PF12019"/>
    </source>
</evidence>
<keyword evidence="5" id="KW-0997">Cell inner membrane</keyword>
<keyword evidence="7" id="KW-1133">Transmembrane helix</keyword>
<evidence type="ECO:0000256" key="2">
    <source>
        <dbReference type="ARBA" id="ARBA00021549"/>
    </source>
</evidence>
<dbReference type="EMBL" id="CP014864">
    <property type="protein sequence ID" value="AMX01646.1"/>
    <property type="molecule type" value="Genomic_DNA"/>
</dbReference>
<dbReference type="Proteomes" id="UP000076077">
    <property type="component" value="Chromosome"/>
</dbReference>
<dbReference type="KEGG" id="mthd:A3224_02765"/>
<dbReference type="GeneID" id="76606971"/>
<accession>A0A143HJG8</accession>
<evidence type="ECO:0000256" key="9">
    <source>
        <dbReference type="ARBA" id="ARBA00025772"/>
    </source>
</evidence>
<proteinExistence type="inferred from homology"/>
<keyword evidence="3" id="KW-1003">Cell membrane</keyword>
<evidence type="ECO:0000256" key="8">
    <source>
        <dbReference type="ARBA" id="ARBA00023136"/>
    </source>
</evidence>
<dbReference type="OrthoDB" id="2313614at2"/>
<dbReference type="STRING" id="252514.A3224_02765"/>
<evidence type="ECO:0000256" key="3">
    <source>
        <dbReference type="ARBA" id="ARBA00022475"/>
    </source>
</evidence>
<dbReference type="Pfam" id="PF07963">
    <property type="entry name" value="N_methyl"/>
    <property type="match status" value="1"/>
</dbReference>
<dbReference type="RefSeq" id="WP_067151178.1">
    <property type="nucleotide sequence ID" value="NZ_CP014864.1"/>
</dbReference>
<keyword evidence="13" id="KW-1185">Reference proteome</keyword>
<evidence type="ECO:0000256" key="4">
    <source>
        <dbReference type="ARBA" id="ARBA00022481"/>
    </source>
</evidence>
<organism evidence="12 13">
    <name type="scientific">Microbulbifer thermotolerans</name>
    <dbReference type="NCBI Taxonomy" id="252514"/>
    <lineage>
        <taxon>Bacteria</taxon>
        <taxon>Pseudomonadati</taxon>
        <taxon>Pseudomonadota</taxon>
        <taxon>Gammaproteobacteria</taxon>
        <taxon>Cellvibrionales</taxon>
        <taxon>Microbulbiferaceae</taxon>
        <taxon>Microbulbifer</taxon>
    </lineage>
</organism>
<protein>
    <recommendedName>
        <fullName evidence="2">Type II secretion system protein H</fullName>
    </recommendedName>
    <alternativeName>
        <fullName evidence="10">General secretion pathway protein H</fullName>
    </alternativeName>
</protein>
<keyword evidence="8" id="KW-0472">Membrane</keyword>
<dbReference type="NCBIfam" id="TIGR02532">
    <property type="entry name" value="IV_pilin_GFxxxE"/>
    <property type="match status" value="1"/>
</dbReference>
<evidence type="ECO:0000256" key="5">
    <source>
        <dbReference type="ARBA" id="ARBA00022519"/>
    </source>
</evidence>
<evidence type="ECO:0000256" key="1">
    <source>
        <dbReference type="ARBA" id="ARBA00004377"/>
    </source>
</evidence>
<keyword evidence="4" id="KW-0488">Methylation</keyword>
<dbReference type="SUPFAM" id="SSF54523">
    <property type="entry name" value="Pili subunits"/>
    <property type="match status" value="1"/>
</dbReference>